<reference evidence="8" key="1">
    <citation type="submission" date="2022-03" db="EMBL/GenBank/DDBJ databases">
        <title>First case of bacteraemia caused by Dielma fastidiosa in a patient hospitalised with diverticulitis.</title>
        <authorList>
            <person name="Forman-Ankjaer B."/>
            <person name="Hvid-Jensen F."/>
            <person name="Kobel C.M."/>
            <person name="Greve T."/>
        </authorList>
    </citation>
    <scope>NUCLEOTIDE SEQUENCE</scope>
    <source>
        <strain evidence="8">AUH_DF_2021</strain>
    </source>
</reference>
<dbReference type="Proteomes" id="UP001276902">
    <property type="component" value="Unassembled WGS sequence"/>
</dbReference>
<dbReference type="CDD" id="cd00215">
    <property type="entry name" value="PTS_IIA_lac"/>
    <property type="match status" value="1"/>
</dbReference>
<keyword evidence="1" id="KW-0813">Transport</keyword>
<proteinExistence type="predicted"/>
<feature type="active site" description="Tele-phosphohistidine intermediate" evidence="5">
    <location>
        <position position="76"/>
    </location>
</feature>
<keyword evidence="3" id="KW-0808">Transferase</keyword>
<evidence type="ECO:0000256" key="3">
    <source>
        <dbReference type="ARBA" id="ARBA00022679"/>
    </source>
</evidence>
<evidence type="ECO:0000256" key="2">
    <source>
        <dbReference type="ARBA" id="ARBA00022597"/>
    </source>
</evidence>
<evidence type="ECO:0000313" key="8">
    <source>
        <dbReference type="EMBL" id="MDY5169821.1"/>
    </source>
</evidence>
<comment type="caution">
    <text evidence="8">The sequence shown here is derived from an EMBL/GenBank/DDBJ whole genome shotgun (WGS) entry which is preliminary data.</text>
</comment>
<dbReference type="Gene3D" id="1.20.58.80">
    <property type="entry name" value="Phosphotransferase system, lactose/cellobiose-type IIA subunit"/>
    <property type="match status" value="1"/>
</dbReference>
<dbReference type="PIRSF" id="PIRSF000699">
    <property type="entry name" value="PTS_IILac_III"/>
    <property type="match status" value="1"/>
</dbReference>
<keyword evidence="2" id="KW-0762">Sugar transport</keyword>
<dbReference type="PROSITE" id="PS51095">
    <property type="entry name" value="PTS_EIIA_TYPE_3"/>
    <property type="match status" value="1"/>
</dbReference>
<dbReference type="GO" id="GO:0046872">
    <property type="term" value="F:metal ion binding"/>
    <property type="evidence" value="ECO:0007669"/>
    <property type="project" value="UniProtKB-KW"/>
</dbReference>
<dbReference type="GO" id="GO:0016740">
    <property type="term" value="F:transferase activity"/>
    <property type="evidence" value="ECO:0007669"/>
    <property type="project" value="UniProtKB-KW"/>
</dbReference>
<dbReference type="Pfam" id="PF02255">
    <property type="entry name" value="PTS_IIA"/>
    <property type="match status" value="1"/>
</dbReference>
<dbReference type="EMBL" id="JALDAW010000023">
    <property type="protein sequence ID" value="MDY5169821.1"/>
    <property type="molecule type" value="Genomic_DNA"/>
</dbReference>
<feature type="modified residue" description="Phosphohistidine; by HPr" evidence="7">
    <location>
        <position position="76"/>
    </location>
</feature>
<organism evidence="8 9">
    <name type="scientific">Dielma fastidiosa</name>
    <dbReference type="NCBI Taxonomy" id="1034346"/>
    <lineage>
        <taxon>Bacteria</taxon>
        <taxon>Bacillati</taxon>
        <taxon>Bacillota</taxon>
        <taxon>Erysipelotrichia</taxon>
        <taxon>Erysipelotrichales</taxon>
        <taxon>Erysipelotrichaceae</taxon>
        <taxon>Dielma</taxon>
    </lineage>
</organism>
<keyword evidence="4" id="KW-0598">Phosphotransferase system</keyword>
<dbReference type="RefSeq" id="WP_320885110.1">
    <property type="nucleotide sequence ID" value="NZ_BAABZA010000001.1"/>
</dbReference>
<comment type="cofactor">
    <cofactor evidence="6">
        <name>Mg(2+)</name>
        <dbReference type="ChEBI" id="CHEBI:18420"/>
    </cofactor>
    <text evidence="6">Binds 1 Mg(2+) ion per trimer.</text>
</comment>
<gene>
    <name evidence="8" type="ORF">MQE39_17015</name>
</gene>
<dbReference type="AlphaFoldDB" id="A0AB35USQ5"/>
<dbReference type="InterPro" id="IPR036542">
    <property type="entry name" value="PTS_IIA_lac/cel_sf"/>
</dbReference>
<dbReference type="GO" id="GO:0009401">
    <property type="term" value="P:phosphoenolpyruvate-dependent sugar phosphotransferase system"/>
    <property type="evidence" value="ECO:0007669"/>
    <property type="project" value="UniProtKB-KW"/>
</dbReference>
<evidence type="ECO:0000256" key="5">
    <source>
        <dbReference type="PIRSR" id="PIRSR000699-1"/>
    </source>
</evidence>
<evidence type="ECO:0000313" key="9">
    <source>
        <dbReference type="Proteomes" id="UP001276902"/>
    </source>
</evidence>
<sequence length="110" mass="12161">MEGLELTCFQIISAVGSARSFYIEAIQEAKAGHYDSAKDLIQQGQAIFLEGHHAHAGLIQQEASGDQLAFQLLLVHAEDQLMSAESFGILAEEFISVYETIERRSYEKGN</sequence>
<name>A0AB35USQ5_9FIRM</name>
<evidence type="ECO:0000256" key="7">
    <source>
        <dbReference type="PROSITE-ProRule" id="PRU00418"/>
    </source>
</evidence>
<feature type="binding site" evidence="6">
    <location>
        <position position="79"/>
    </location>
    <ligand>
        <name>Mg(2+)</name>
        <dbReference type="ChEBI" id="CHEBI:18420"/>
        <note>ligand shared between all trimeric partners</note>
    </ligand>
</feature>
<keyword evidence="6" id="KW-0460">Magnesium</keyword>
<evidence type="ECO:0000256" key="1">
    <source>
        <dbReference type="ARBA" id="ARBA00022448"/>
    </source>
</evidence>
<dbReference type="SUPFAM" id="SSF46973">
    <property type="entry name" value="Enzyme IIa from lactose specific PTS, IIa-lac"/>
    <property type="match status" value="1"/>
</dbReference>
<accession>A0AB35USQ5</accession>
<protein>
    <submittedName>
        <fullName evidence="8">PTS lactose/cellobiose transporter subunit IIA</fullName>
    </submittedName>
</protein>
<evidence type="ECO:0000256" key="4">
    <source>
        <dbReference type="ARBA" id="ARBA00022683"/>
    </source>
</evidence>
<evidence type="ECO:0000256" key="6">
    <source>
        <dbReference type="PIRSR" id="PIRSR000699-2"/>
    </source>
</evidence>
<dbReference type="PANTHER" id="PTHR34382:SF7">
    <property type="entry name" value="PTS SYSTEM N,N'-DIACETYLCHITOBIOSE-SPECIFIC EIIA COMPONENT"/>
    <property type="match status" value="1"/>
</dbReference>
<keyword evidence="6" id="KW-0479">Metal-binding</keyword>
<dbReference type="InterPro" id="IPR003188">
    <property type="entry name" value="PTS_IIA_lac/cel"/>
</dbReference>
<dbReference type="PANTHER" id="PTHR34382">
    <property type="entry name" value="PTS SYSTEM N,N'-DIACETYLCHITOBIOSE-SPECIFIC EIIA COMPONENT"/>
    <property type="match status" value="1"/>
</dbReference>